<dbReference type="Proteomes" id="UP000319767">
    <property type="component" value="Segment"/>
</dbReference>
<dbReference type="SMART" id="SM00204">
    <property type="entry name" value="TGFB"/>
    <property type="match status" value="1"/>
</dbReference>
<evidence type="ECO:0000256" key="2">
    <source>
        <dbReference type="ARBA" id="ARBA00022525"/>
    </source>
</evidence>
<dbReference type="Gene3D" id="2.10.90.10">
    <property type="entry name" value="Cystine-knot cytokines"/>
    <property type="match status" value="1"/>
</dbReference>
<dbReference type="EMBL" id="KX857215">
    <property type="protein sequence ID" value="ARE67281.1"/>
    <property type="molecule type" value="Genomic_DNA"/>
</dbReference>
<evidence type="ECO:0000256" key="1">
    <source>
        <dbReference type="ARBA" id="ARBA00004613"/>
    </source>
</evidence>
<dbReference type="InterPro" id="IPR029034">
    <property type="entry name" value="Cystine-knot_cytokine"/>
</dbReference>
<comment type="subcellular location">
    <subcellularLocation>
        <location evidence="1">Secreted</location>
    </subcellularLocation>
</comment>
<organism evidence="4">
    <name type="scientific">Shearwaterpox virus</name>
    <dbReference type="NCBI Taxonomy" id="1974596"/>
    <lineage>
        <taxon>Viruses</taxon>
        <taxon>Varidnaviria</taxon>
        <taxon>Bamfordvirae</taxon>
        <taxon>Nucleocytoviricota</taxon>
        <taxon>Pokkesviricetes</taxon>
        <taxon>Chitovirales</taxon>
        <taxon>Poxviridae</taxon>
        <taxon>Chordopoxvirinae</taxon>
        <taxon>Avipoxvirus</taxon>
        <taxon>Avipoxvirus canarypox</taxon>
        <taxon>Canarypox virus</taxon>
    </lineage>
</organism>
<dbReference type="GO" id="GO:0005615">
    <property type="term" value="C:extracellular space"/>
    <property type="evidence" value="ECO:0007669"/>
    <property type="project" value="TreeGrafter"/>
</dbReference>
<reference evidence="4" key="1">
    <citation type="journal article" date="2017" name="BMC Genomics">
        <title>Genomic characterization of two novel pathogenic avipoxviruses isolated from pacific shearwaters (Ardenna spp.).</title>
        <authorList>
            <person name="Sarker S."/>
            <person name="Das S."/>
            <person name="Lavers J.L."/>
            <person name="Hutton I."/>
            <person name="Helbig K."/>
            <person name="Imbery J."/>
            <person name="Upton C."/>
            <person name="Raidal S.R."/>
        </authorList>
    </citation>
    <scope>NUCLEOTIDE SEQUENCE [LARGE SCALE GENOMIC DNA]</scope>
    <source>
        <strain evidence="4">SWPV-2</strain>
    </source>
</reference>
<protein>
    <submittedName>
        <fullName evidence="4">SWPV2-ORF060</fullName>
    </submittedName>
</protein>
<gene>
    <name evidence="4" type="primary">SWPV2-060</name>
</gene>
<dbReference type="CDD" id="cd08698">
    <property type="entry name" value="TGF_beta_SF"/>
    <property type="match status" value="1"/>
</dbReference>
<dbReference type="GO" id="GO:0008083">
    <property type="term" value="F:growth factor activity"/>
    <property type="evidence" value="ECO:0007669"/>
    <property type="project" value="InterPro"/>
</dbReference>
<evidence type="ECO:0000259" key="3">
    <source>
        <dbReference type="PROSITE" id="PS51362"/>
    </source>
</evidence>
<dbReference type="PANTHER" id="PTHR11848">
    <property type="entry name" value="TGF-BETA FAMILY"/>
    <property type="match status" value="1"/>
</dbReference>
<accession>A0A1V0QG22</accession>
<name>A0A1V0QG22_CNPV</name>
<evidence type="ECO:0000313" key="4">
    <source>
        <dbReference type="EMBL" id="ARE67281.1"/>
    </source>
</evidence>
<proteinExistence type="predicted"/>
<dbReference type="GO" id="GO:0005125">
    <property type="term" value="F:cytokine activity"/>
    <property type="evidence" value="ECO:0007669"/>
    <property type="project" value="TreeGrafter"/>
</dbReference>
<sequence>MIHRIFLSLLVMAALIECNNLVTIMSSIEHKNFNISLLERPVIEGKSSNIIIGEYSSPSDIVFNLSNHEHLESDSLCIYIYIKEDTVTRYVILYIDDNYSRVERNISSVGQWYCFEVNGIRNHEATLNESGLRTSVLFSRAVSNVTVRIDTNAEIDTNYPPFIEYYTSINNRKIRSYETCTTKQKYLDLKYLDMDDTIIAPRGITFKYCSGYCDINSMKNFYSNSLYGILAMKFISLKAINSNFKRCCYPESMENISILYIDPNGNIKKGELVNSTISKCVCK</sequence>
<dbReference type="SUPFAM" id="SSF57501">
    <property type="entry name" value="Cystine-knot cytokines"/>
    <property type="match status" value="1"/>
</dbReference>
<dbReference type="PROSITE" id="PS51362">
    <property type="entry name" value="TGF_BETA_2"/>
    <property type="match status" value="1"/>
</dbReference>
<feature type="domain" description="TGF-beta family profile" evidence="3">
    <location>
        <begin position="171"/>
        <end position="283"/>
    </location>
</feature>
<dbReference type="InterPro" id="IPR015615">
    <property type="entry name" value="TGF-beta-rel"/>
</dbReference>
<keyword evidence="2" id="KW-0964">Secreted</keyword>
<dbReference type="PANTHER" id="PTHR11848:SF262">
    <property type="entry name" value="LD29161P"/>
    <property type="match status" value="1"/>
</dbReference>
<dbReference type="InterPro" id="IPR001839">
    <property type="entry name" value="TGF-b_C"/>
</dbReference>
<dbReference type="Pfam" id="PF00019">
    <property type="entry name" value="TGF_beta"/>
    <property type="match status" value="1"/>
</dbReference>